<evidence type="ECO:0000259" key="1">
    <source>
        <dbReference type="PROSITE" id="PS50106"/>
    </source>
</evidence>
<accession>F2YWV2</accession>
<dbReference type="InterPro" id="IPR027268">
    <property type="entry name" value="Peptidase_M4/M1_CTD_sf"/>
</dbReference>
<dbReference type="SUPFAM" id="SSF50156">
    <property type="entry name" value="PDZ domain-like"/>
    <property type="match status" value="1"/>
</dbReference>
<dbReference type="InterPro" id="IPR040756">
    <property type="entry name" value="Peptidase_M61_N"/>
</dbReference>
<protein>
    <submittedName>
        <fullName evidence="2">Peptidase M61 domain protein</fullName>
    </submittedName>
</protein>
<dbReference type="Pfam" id="PF17899">
    <property type="entry name" value="Peptidase_M61_N"/>
    <property type="match status" value="1"/>
</dbReference>
<dbReference type="Pfam" id="PF05299">
    <property type="entry name" value="Peptidase_M61"/>
    <property type="match status" value="1"/>
</dbReference>
<evidence type="ECO:0000313" key="2">
    <source>
        <dbReference type="EMBL" id="AEA09212.1"/>
    </source>
</evidence>
<gene>
    <name evidence="2" type="ORF">Lip018_ORF001</name>
</gene>
<organism evidence="2">
    <name type="scientific">uncultured Acidobacteriota bacterium</name>
    <dbReference type="NCBI Taxonomy" id="171953"/>
    <lineage>
        <taxon>Bacteria</taxon>
        <taxon>Pseudomonadati</taxon>
        <taxon>Acidobacteriota</taxon>
        <taxon>environmental samples</taxon>
    </lineage>
</organism>
<proteinExistence type="predicted"/>
<dbReference type="InterPro" id="IPR036034">
    <property type="entry name" value="PDZ_sf"/>
</dbReference>
<name>F2YWV2_9BACT</name>
<dbReference type="InterPro" id="IPR007963">
    <property type="entry name" value="Peptidase_M61_catalytic"/>
</dbReference>
<reference evidence="2" key="1">
    <citation type="submission" date="2011-03" db="EMBL/GenBank/DDBJ databases">
        <title>Evidence for a New Lipase Family Identified in the Brazilian Atlantic Forest Soil Metagenome.</title>
        <authorList>
            <person name="Faoro H."/>
            <person name="Glogauer A."/>
            <person name="Souza E.M."/>
            <person name="Rigo L.U."/>
            <person name="Cruz L.M."/>
            <person name="Monteiro R.A."/>
            <person name="Pedrosa F.O."/>
        </authorList>
    </citation>
    <scope>NUCLEOTIDE SEQUENCE</scope>
</reference>
<dbReference type="Gene3D" id="1.10.390.10">
    <property type="entry name" value="Neutral Protease Domain 2"/>
    <property type="match status" value="1"/>
</dbReference>
<sequence length="599" mass="65445">MTVAPLTAPLSITYTRRMLHRRTLPLGVAIFAACRLLSAQTPVTTTFTVSMPQPANHLFHVTMHCEGLRGEFHDFNMPAWAPGYYRILDFEKNIRNFAAADGAGRALPFERNTKNSWRIVTGGAPGVVLNYDVLGTVSFPVQNFLNETRALLSPPGLFVYEPGQLARPVTVELNPPEGWHSIATGLDRIPGRPNTFSAADFDVLFDSPILMGNQELLQFTVSGVPHDVAVENVAATVDRQRMLADLKRMVETATRLMGEVPYTHYTFLMIGAGNGGVEHLNSASILFNGNSLGTPEGYLRWLSYVAHEYFHNFNVKRIRPLALGPFDYEAENQTNMLWVSEGLSVYYQDLLLVRAGLMTRDQYLEKMSGAIARFENASGHRYQSATESSWNTWGTSGVGGDRNTSISYYDNGGMLGAMLDLAIRKGSGNRKSLDDAMRALYNTYYKTKKRGFTDAEFREECEKAAGGSLEEVFSYASTTRAADYAKYFAFAGLETNVKTEDASGAYLGANVQSRDGKLVVTGVDAESPAEAAGMRVGDQIAQVDGAASSIKALSGALAAKMPGDHLKLSGSRDIDATLGKNAKKTWSIVPGPDGELKKE</sequence>
<dbReference type="EMBL" id="JF519823">
    <property type="protein sequence ID" value="AEA09212.1"/>
    <property type="molecule type" value="Genomic_DNA"/>
</dbReference>
<dbReference type="SMART" id="SM00228">
    <property type="entry name" value="PDZ"/>
    <property type="match status" value="1"/>
</dbReference>
<feature type="non-terminal residue" evidence="2">
    <location>
        <position position="599"/>
    </location>
</feature>
<dbReference type="SUPFAM" id="SSF55486">
    <property type="entry name" value="Metalloproteases ('zincins'), catalytic domain"/>
    <property type="match status" value="1"/>
</dbReference>
<dbReference type="Gene3D" id="2.60.40.3650">
    <property type="match status" value="1"/>
</dbReference>
<dbReference type="PIRSF" id="PIRSF016493">
    <property type="entry name" value="Glycyl_aminpptds"/>
    <property type="match status" value="1"/>
</dbReference>
<dbReference type="InterPro" id="IPR024191">
    <property type="entry name" value="Peptidase_M61"/>
</dbReference>
<dbReference type="InterPro" id="IPR001478">
    <property type="entry name" value="PDZ"/>
</dbReference>
<dbReference type="Pfam" id="PF13180">
    <property type="entry name" value="PDZ_2"/>
    <property type="match status" value="1"/>
</dbReference>
<dbReference type="PROSITE" id="PS50106">
    <property type="entry name" value="PDZ"/>
    <property type="match status" value="1"/>
</dbReference>
<feature type="domain" description="PDZ" evidence="1">
    <location>
        <begin position="496"/>
        <end position="554"/>
    </location>
</feature>
<dbReference type="Gene3D" id="2.30.42.10">
    <property type="match status" value="1"/>
</dbReference>
<dbReference type="AlphaFoldDB" id="F2YWV2"/>